<sequence length="423" mass="47690">MSRHFANEADFHQRIIDNPDAFPDIFRGTPAAKTLFWAHELTLHDAGRRGGNGSADLLTVDCTGMVWLIEVKFNFSRESGARIWRDQLTRYRKALMTMSWQEIVRYTHRFLTGFEKTKPQISFRTDARSLEECIVDWLAASNGDAVPSASIVSMMAERLRTGNFGIMLVSDYFDASNLVEAQSFAGTEHIGPVAYAVIDPDATGFNWNVKYFRPVIDQSSAAETFATSNFVTRTMPLVTPSRLRSLVSPACCDLLDTVVYPRLRALGWNEQHQPKASAFDAFIPAGQHSLPLLVVGTSERDARALERHTKIEGGQTLKINPRFKAVLNQTGNLTFVNAYMKRFYGLGWRGRRRQNKHLRWGVEDISADEIRASEAAMIYYPSEERRDHDGREGDVESLSQFFTVFEEMIALMPEASAKAAGEI</sequence>
<keyword evidence="2" id="KW-1185">Reference proteome</keyword>
<accession>A0A859QYD8</accession>
<dbReference type="RefSeq" id="WP_180941785.1">
    <property type="nucleotide sequence ID" value="NZ_CP041239.1"/>
</dbReference>
<geneLocation type="plasmid" evidence="2">
    <name>pemeittgr7a</name>
</geneLocation>
<proteinExistence type="predicted"/>
<dbReference type="KEGG" id="emx:FKV68_20635"/>
<name>A0A859QYD8_9HYPH</name>
<reference evidence="1 2" key="1">
    <citation type="submission" date="2019-06" db="EMBL/GenBank/DDBJ databases">
        <title>Complete genome sequence of Ensifer mexicanus ITTG R7 isolated from nodules of Acacia angustissima (Mill.) Kuntze.</title>
        <authorList>
            <person name="Rincon-Rosales R."/>
            <person name="Rogel M.A."/>
            <person name="Guerrero G."/>
            <person name="Rincon-Molina C.I."/>
            <person name="Lopez-Lopez A."/>
            <person name="Martinez-Romero E."/>
        </authorList>
    </citation>
    <scope>NUCLEOTIDE SEQUENCE [LARGE SCALE GENOMIC DNA]</scope>
    <source>
        <strain evidence="1 2">ITTG R7</strain>
        <plasmid evidence="2">pemeittgr7a</plasmid>
    </source>
</reference>
<evidence type="ECO:0000313" key="1">
    <source>
        <dbReference type="EMBL" id="QLL63901.1"/>
    </source>
</evidence>
<dbReference type="AlphaFoldDB" id="A0A859QYD8"/>
<dbReference type="EMBL" id="CP041239">
    <property type="protein sequence ID" value="QLL63901.1"/>
    <property type="molecule type" value="Genomic_DNA"/>
</dbReference>
<keyword evidence="1" id="KW-0614">Plasmid</keyword>
<gene>
    <name evidence="1" type="ORF">FKV68_20635</name>
</gene>
<organism evidence="1 2">
    <name type="scientific">Sinorhizobium mexicanum</name>
    <dbReference type="NCBI Taxonomy" id="375549"/>
    <lineage>
        <taxon>Bacteria</taxon>
        <taxon>Pseudomonadati</taxon>
        <taxon>Pseudomonadota</taxon>
        <taxon>Alphaproteobacteria</taxon>
        <taxon>Hyphomicrobiales</taxon>
        <taxon>Rhizobiaceae</taxon>
        <taxon>Sinorhizobium/Ensifer group</taxon>
        <taxon>Sinorhizobium</taxon>
    </lineage>
</organism>
<dbReference type="Proteomes" id="UP000510721">
    <property type="component" value="Plasmid pEmeITTGR7a"/>
</dbReference>
<protein>
    <submittedName>
        <fullName evidence="1">Uncharacterized protein</fullName>
    </submittedName>
</protein>
<evidence type="ECO:0000313" key="2">
    <source>
        <dbReference type="Proteomes" id="UP000510721"/>
    </source>
</evidence>